<evidence type="ECO:0000313" key="3">
    <source>
        <dbReference type="EMBL" id="KAG2182675.1"/>
    </source>
</evidence>
<dbReference type="Gene3D" id="3.30.2260.10">
    <property type="entry name" value="Enhancer of rudimentary"/>
    <property type="match status" value="1"/>
</dbReference>
<evidence type="ECO:0000313" key="4">
    <source>
        <dbReference type="Proteomes" id="UP000612746"/>
    </source>
</evidence>
<accession>A0A8H7UGY9</accession>
<keyword evidence="4" id="KW-1185">Reference proteome</keyword>
<dbReference type="PANTHER" id="PTHR12373">
    <property type="entry name" value="ENHANCER OF RUDIMENTARY ERH"/>
    <property type="match status" value="1"/>
</dbReference>
<name>A0A8H7UGY9_9FUNG</name>
<evidence type="ECO:0000256" key="2">
    <source>
        <dbReference type="SAM" id="MobiDB-lite"/>
    </source>
</evidence>
<organism evidence="3 4">
    <name type="scientific">Umbelopsis vinacea</name>
    <dbReference type="NCBI Taxonomy" id="44442"/>
    <lineage>
        <taxon>Eukaryota</taxon>
        <taxon>Fungi</taxon>
        <taxon>Fungi incertae sedis</taxon>
        <taxon>Mucoromycota</taxon>
        <taxon>Mucoromycotina</taxon>
        <taxon>Umbelopsidomycetes</taxon>
        <taxon>Umbelopsidales</taxon>
        <taxon>Umbelopsidaceae</taxon>
        <taxon>Umbelopsis</taxon>
    </lineage>
</organism>
<dbReference type="AlphaFoldDB" id="A0A8H7UGY9"/>
<dbReference type="InterPro" id="IPR035912">
    <property type="entry name" value="EHR_sf"/>
</dbReference>
<comment type="caution">
    <text evidence="3">The sequence shown here is derived from an EMBL/GenBank/DDBJ whole genome shotgun (WGS) entry which is preliminary data.</text>
</comment>
<sequence>MTVHTILLVQNTQSPGSRTYYDFNTVAEAMDQIATLYEQRLQKENPRLAQLQYRAQDLLQFIDNHREFVALVFSPAQQNYAPHDKEWIKERLLNHLGRQQPAAPQQQQPSRGGASSNRSNIQSRLGNQRF</sequence>
<comment type="similarity">
    <text evidence="1">Belongs to the E(R) family.</text>
</comment>
<proteinExistence type="inferred from homology"/>
<feature type="compositionally biased region" description="Polar residues" evidence="2">
    <location>
        <begin position="117"/>
        <end position="130"/>
    </location>
</feature>
<reference evidence="3" key="1">
    <citation type="submission" date="2020-12" db="EMBL/GenBank/DDBJ databases">
        <title>Metabolic potential, ecology and presence of endohyphal bacteria is reflected in genomic diversity of Mucoromycotina.</title>
        <authorList>
            <person name="Muszewska A."/>
            <person name="Okrasinska A."/>
            <person name="Steczkiewicz K."/>
            <person name="Drgas O."/>
            <person name="Orlowska M."/>
            <person name="Perlinska-Lenart U."/>
            <person name="Aleksandrzak-Piekarczyk T."/>
            <person name="Szatraj K."/>
            <person name="Zielenkiewicz U."/>
            <person name="Pilsyk S."/>
            <person name="Malc E."/>
            <person name="Mieczkowski P."/>
            <person name="Kruszewska J.S."/>
            <person name="Biernat P."/>
            <person name="Pawlowska J."/>
        </authorList>
    </citation>
    <scope>NUCLEOTIDE SEQUENCE</scope>
    <source>
        <strain evidence="3">WA0000051536</strain>
    </source>
</reference>
<dbReference type="EMBL" id="JAEPRA010000007">
    <property type="protein sequence ID" value="KAG2182675.1"/>
    <property type="molecule type" value="Genomic_DNA"/>
</dbReference>
<dbReference type="Proteomes" id="UP000612746">
    <property type="component" value="Unassembled WGS sequence"/>
</dbReference>
<evidence type="ECO:0000256" key="1">
    <source>
        <dbReference type="ARBA" id="ARBA00007491"/>
    </source>
</evidence>
<dbReference type="InterPro" id="IPR000781">
    <property type="entry name" value="ERH"/>
</dbReference>
<feature type="compositionally biased region" description="Low complexity" evidence="2">
    <location>
        <begin position="97"/>
        <end position="116"/>
    </location>
</feature>
<evidence type="ECO:0008006" key="5">
    <source>
        <dbReference type="Google" id="ProtNLM"/>
    </source>
</evidence>
<gene>
    <name evidence="3" type="ORF">INT44_005655</name>
</gene>
<dbReference type="SUPFAM" id="SSF143875">
    <property type="entry name" value="ERH-like"/>
    <property type="match status" value="1"/>
</dbReference>
<dbReference type="Pfam" id="PF01133">
    <property type="entry name" value="ER"/>
    <property type="match status" value="1"/>
</dbReference>
<dbReference type="PANTHER" id="PTHR12373:SF0">
    <property type="entry name" value="ENHANCER OF RUDIMENTARY HOMOLOG"/>
    <property type="match status" value="1"/>
</dbReference>
<feature type="region of interest" description="Disordered" evidence="2">
    <location>
        <begin position="93"/>
        <end position="130"/>
    </location>
</feature>
<protein>
    <recommendedName>
        <fullName evidence="5">Enhancer of rudimentary</fullName>
    </recommendedName>
</protein>
<dbReference type="OrthoDB" id="7887808at2759"/>